<dbReference type="EMBL" id="JACRAF010000002">
    <property type="protein sequence ID" value="MBI4920183.1"/>
    <property type="molecule type" value="Genomic_DNA"/>
</dbReference>
<comment type="similarity">
    <text evidence="3 15">Belongs to the anthranilate synthase component I family.</text>
</comment>
<evidence type="ECO:0000313" key="19">
    <source>
        <dbReference type="Proteomes" id="UP000782610"/>
    </source>
</evidence>
<feature type="domain" description="Chorismate-utilising enzyme C-terminal" evidence="16">
    <location>
        <begin position="227"/>
        <end position="480"/>
    </location>
</feature>
<protein>
    <recommendedName>
        <fullName evidence="6 15">Anthranilate synthase component 1</fullName>
        <ecNumber evidence="5 15">4.1.3.27</ecNumber>
    </recommendedName>
</protein>
<dbReference type="PANTHER" id="PTHR11236">
    <property type="entry name" value="AMINOBENZOATE/ANTHRANILATE SYNTHASE"/>
    <property type="match status" value="1"/>
</dbReference>
<dbReference type="PANTHER" id="PTHR11236:SF48">
    <property type="entry name" value="ISOCHORISMATE SYNTHASE MENF"/>
    <property type="match status" value="1"/>
</dbReference>
<dbReference type="GO" id="GO:0000162">
    <property type="term" value="P:L-tryptophan biosynthetic process"/>
    <property type="evidence" value="ECO:0007669"/>
    <property type="project" value="UniProtKB-KW"/>
</dbReference>
<feature type="domain" description="Anthranilate synthase component I N-terminal" evidence="17">
    <location>
        <begin position="28"/>
        <end position="173"/>
    </location>
</feature>
<evidence type="ECO:0000256" key="1">
    <source>
        <dbReference type="ARBA" id="ARBA00001946"/>
    </source>
</evidence>
<dbReference type="Pfam" id="PF04715">
    <property type="entry name" value="Anth_synt_I_N"/>
    <property type="match status" value="1"/>
</dbReference>
<evidence type="ECO:0000256" key="8">
    <source>
        <dbReference type="ARBA" id="ARBA00022723"/>
    </source>
</evidence>
<keyword evidence="11 15" id="KW-0057">Aromatic amino acid biosynthesis</keyword>
<reference evidence="18" key="1">
    <citation type="submission" date="2020-07" db="EMBL/GenBank/DDBJ databases">
        <title>Huge and variable diversity of episymbiotic CPR bacteria and DPANN archaea in groundwater ecosystems.</title>
        <authorList>
            <person name="He C.Y."/>
            <person name="Keren R."/>
            <person name="Whittaker M."/>
            <person name="Farag I.F."/>
            <person name="Doudna J."/>
            <person name="Cate J.H.D."/>
            <person name="Banfield J.F."/>
        </authorList>
    </citation>
    <scope>NUCLEOTIDE SEQUENCE</scope>
    <source>
        <strain evidence="18">NC_groundwater_1586_Pr3_B-0.1um_66_15</strain>
    </source>
</reference>
<dbReference type="InterPro" id="IPR015890">
    <property type="entry name" value="Chorismate_C"/>
</dbReference>
<evidence type="ECO:0000256" key="15">
    <source>
        <dbReference type="RuleBase" id="RU364045"/>
    </source>
</evidence>
<evidence type="ECO:0000256" key="13">
    <source>
        <dbReference type="ARBA" id="ARBA00025634"/>
    </source>
</evidence>
<dbReference type="NCBIfam" id="TIGR00564">
    <property type="entry name" value="trpE_most"/>
    <property type="match status" value="1"/>
</dbReference>
<evidence type="ECO:0000256" key="10">
    <source>
        <dbReference type="ARBA" id="ARBA00022842"/>
    </source>
</evidence>
<dbReference type="PRINTS" id="PR00095">
    <property type="entry name" value="ANTSNTHASEI"/>
</dbReference>
<dbReference type="SUPFAM" id="SSF56322">
    <property type="entry name" value="ADC synthase"/>
    <property type="match status" value="1"/>
</dbReference>
<keyword evidence="9 15" id="KW-0822">Tryptophan biosynthesis</keyword>
<dbReference type="InterPro" id="IPR005256">
    <property type="entry name" value="Anth_synth_I_PabB"/>
</dbReference>
<dbReference type="AlphaFoldDB" id="A0A933NX32"/>
<comment type="caution">
    <text evidence="18">The sequence shown here is derived from an EMBL/GenBank/DDBJ whole genome shotgun (WGS) entry which is preliminary data.</text>
</comment>
<evidence type="ECO:0000256" key="12">
    <source>
        <dbReference type="ARBA" id="ARBA00023239"/>
    </source>
</evidence>
<keyword evidence="10 15" id="KW-0460">Magnesium</keyword>
<evidence type="ECO:0000256" key="3">
    <source>
        <dbReference type="ARBA" id="ARBA00009562"/>
    </source>
</evidence>
<comment type="cofactor">
    <cofactor evidence="1 15">
        <name>Mg(2+)</name>
        <dbReference type="ChEBI" id="CHEBI:18420"/>
    </cofactor>
</comment>
<dbReference type="InterPro" id="IPR019999">
    <property type="entry name" value="Anth_synth_I-like"/>
</dbReference>
<evidence type="ECO:0000256" key="6">
    <source>
        <dbReference type="ARBA" id="ARBA00020653"/>
    </source>
</evidence>
<evidence type="ECO:0000259" key="17">
    <source>
        <dbReference type="Pfam" id="PF04715"/>
    </source>
</evidence>
<evidence type="ECO:0000256" key="9">
    <source>
        <dbReference type="ARBA" id="ARBA00022822"/>
    </source>
</evidence>
<organism evidence="18 19">
    <name type="scientific">Devosia nanyangense</name>
    <dbReference type="NCBI Taxonomy" id="1228055"/>
    <lineage>
        <taxon>Bacteria</taxon>
        <taxon>Pseudomonadati</taxon>
        <taxon>Pseudomonadota</taxon>
        <taxon>Alphaproteobacteria</taxon>
        <taxon>Hyphomicrobiales</taxon>
        <taxon>Devosiaceae</taxon>
        <taxon>Devosia</taxon>
    </lineage>
</organism>
<comment type="catalytic activity">
    <reaction evidence="14 15">
        <text>chorismate + L-glutamine = anthranilate + pyruvate + L-glutamate + H(+)</text>
        <dbReference type="Rhea" id="RHEA:21732"/>
        <dbReference type="ChEBI" id="CHEBI:15361"/>
        <dbReference type="ChEBI" id="CHEBI:15378"/>
        <dbReference type="ChEBI" id="CHEBI:16567"/>
        <dbReference type="ChEBI" id="CHEBI:29748"/>
        <dbReference type="ChEBI" id="CHEBI:29985"/>
        <dbReference type="ChEBI" id="CHEBI:58359"/>
        <dbReference type="EC" id="4.1.3.27"/>
    </reaction>
</comment>
<accession>A0A933NX32</accession>
<keyword evidence="8 15" id="KW-0479">Metal-binding</keyword>
<dbReference type="InterPro" id="IPR006805">
    <property type="entry name" value="Anth_synth_I_N"/>
</dbReference>
<dbReference type="Gene3D" id="3.60.120.10">
    <property type="entry name" value="Anthranilate synthase"/>
    <property type="match status" value="1"/>
</dbReference>
<evidence type="ECO:0000256" key="5">
    <source>
        <dbReference type="ARBA" id="ARBA00012266"/>
    </source>
</evidence>
<comment type="function">
    <text evidence="13 15">Part of a heterotetrameric complex that catalyzes the two-step biosynthesis of anthranilate, an intermediate in the biosynthesis of L-tryptophan. In the first step, the glutamine-binding beta subunit (TrpG) of anthranilate synthase (AS) provides the glutamine amidotransferase activity which generates ammonia as a substrate that, along with chorismate, is used in the second step, catalyzed by the large alpha subunit of AS (TrpE) to produce anthranilate. In the absence of TrpG, TrpE can synthesize anthranilate directly from chorismate and high concentrations of ammonia.</text>
</comment>
<gene>
    <name evidence="15 18" type="primary">trpE</name>
    <name evidence="18" type="ORF">HY834_00405</name>
</gene>
<sequence>MAGDTFQTFAGAYDAGRAQIVFRRVVADLETPIGAYLKLSEGRHNTFLLESVQDGATRGRYSMIGFDPDIILKVEAGKASINRNAGLTPDAFAPLDTPPLEALRALVAESQADVPEGLPSTAAGIYGYLGYDMVRLMEVLPDKNTETLGLPDAILMRPSVLAIFDTLKDELYITAPVYIRPGISARQAWEGAQARIDDAAARLSRTLPYSTGLPDLEGIEVTSNTSKAEYAGMVERAKEYIRAGDIFQVVLSQRFEAKFDLPPTALYRALRRTNPSPYMYMLDFGDFAVAGSSPEILVKVEKGQVTIRPIAGTRKRGSTPTRDKELADELLSDPKELAEHLMLLDLGRNDVGRVAKIGTVKVTDKFFLEYYSHVMHIVSNVVGELDPKYDFVDALSAGFPAGTVSGAPKVRAMEIIDELEKARRGIYGGCVGYFGADGTMDTCIVLRTAIVKDNRLYVQAGAGIVADSKPELEQLECENKARALFSAAEEALRYAGEARIGQ</sequence>
<evidence type="ECO:0000259" key="16">
    <source>
        <dbReference type="Pfam" id="PF00425"/>
    </source>
</evidence>
<dbReference type="GO" id="GO:0004049">
    <property type="term" value="F:anthranilate synthase activity"/>
    <property type="evidence" value="ECO:0007669"/>
    <property type="project" value="UniProtKB-EC"/>
</dbReference>
<dbReference type="InterPro" id="IPR005801">
    <property type="entry name" value="ADC_synthase"/>
</dbReference>
<dbReference type="Proteomes" id="UP000782610">
    <property type="component" value="Unassembled WGS sequence"/>
</dbReference>
<evidence type="ECO:0000256" key="11">
    <source>
        <dbReference type="ARBA" id="ARBA00023141"/>
    </source>
</evidence>
<keyword evidence="12 15" id="KW-0456">Lyase</keyword>
<dbReference type="GO" id="GO:0046872">
    <property type="term" value="F:metal ion binding"/>
    <property type="evidence" value="ECO:0007669"/>
    <property type="project" value="UniProtKB-KW"/>
</dbReference>
<dbReference type="EC" id="4.1.3.27" evidence="5 15"/>
<dbReference type="Pfam" id="PF00425">
    <property type="entry name" value="Chorismate_bind"/>
    <property type="match status" value="1"/>
</dbReference>
<evidence type="ECO:0000256" key="7">
    <source>
        <dbReference type="ARBA" id="ARBA00022605"/>
    </source>
</evidence>
<evidence type="ECO:0000313" key="18">
    <source>
        <dbReference type="EMBL" id="MBI4920183.1"/>
    </source>
</evidence>
<name>A0A933NX32_9HYPH</name>
<evidence type="ECO:0000256" key="4">
    <source>
        <dbReference type="ARBA" id="ARBA00011575"/>
    </source>
</evidence>
<comment type="subunit">
    <text evidence="4 15">Heterotetramer consisting of two non-identical subunits: a beta subunit (TrpG) and a large alpha subunit (TrpE).</text>
</comment>
<proteinExistence type="inferred from homology"/>
<evidence type="ECO:0000256" key="2">
    <source>
        <dbReference type="ARBA" id="ARBA00004873"/>
    </source>
</evidence>
<evidence type="ECO:0000256" key="14">
    <source>
        <dbReference type="ARBA" id="ARBA00047683"/>
    </source>
</evidence>
<comment type="pathway">
    <text evidence="2 15">Amino-acid biosynthesis; L-tryptophan biosynthesis; L-tryptophan from chorismate: step 1/5.</text>
</comment>
<keyword evidence="7 15" id="KW-0028">Amino-acid biosynthesis</keyword>